<dbReference type="Proteomes" id="UP001597261">
    <property type="component" value="Unassembled WGS sequence"/>
</dbReference>
<name>A0ABW4IL98_9ACTN</name>
<dbReference type="InterPro" id="IPR029050">
    <property type="entry name" value="Immunoprotect_excell_Ig-like"/>
</dbReference>
<keyword evidence="5" id="KW-1185">Reference proteome</keyword>
<proteinExistence type="predicted"/>
<dbReference type="InterPro" id="IPR029051">
    <property type="entry name" value="DUF4352"/>
</dbReference>
<dbReference type="Pfam" id="PF11611">
    <property type="entry name" value="DUF4352"/>
    <property type="match status" value="1"/>
</dbReference>
<dbReference type="RefSeq" id="WP_381079839.1">
    <property type="nucleotide sequence ID" value="NZ_JBHUDX010000019.1"/>
</dbReference>
<organism evidence="4 5">
    <name type="scientific">Streptomyces caeni</name>
    <dbReference type="NCBI Taxonomy" id="2307231"/>
    <lineage>
        <taxon>Bacteria</taxon>
        <taxon>Bacillati</taxon>
        <taxon>Actinomycetota</taxon>
        <taxon>Actinomycetes</taxon>
        <taxon>Kitasatosporales</taxon>
        <taxon>Streptomycetaceae</taxon>
        <taxon>Streptomyces</taxon>
    </lineage>
</organism>
<dbReference type="Gene3D" id="2.60.40.1240">
    <property type="match status" value="1"/>
</dbReference>
<feature type="compositionally biased region" description="Basic and acidic residues" evidence="2">
    <location>
        <begin position="11"/>
        <end position="38"/>
    </location>
</feature>
<evidence type="ECO:0000256" key="2">
    <source>
        <dbReference type="SAM" id="MobiDB-lite"/>
    </source>
</evidence>
<keyword evidence="1" id="KW-0732">Signal</keyword>
<feature type="compositionally biased region" description="Low complexity" evidence="2">
    <location>
        <begin position="117"/>
        <end position="129"/>
    </location>
</feature>
<sequence>MSRCAAADAVRIAESREPRAGSREPRAGSREPGADRAAEPGPCAAAVPDAGGRRDERDARPRPGAAARPGAVGRTGGRAGVRKGRRQVPVGVAHATAAGGPGAPHRTPRRRHGTGGAAARRPAARLPAAQRRRPCGRPDPAERQRQRLDVTVVKAADPAKSSDEFTAPESGKRFVGVQFKLVNTGTAAYGDSPGNGAQIIDAEGQQFESTFADITADPSMSSDVKLKPGTKALGWIVFEVPKGSKAATVQFTMDSGMTDQTGEWKLF</sequence>
<evidence type="ECO:0000259" key="3">
    <source>
        <dbReference type="Pfam" id="PF11611"/>
    </source>
</evidence>
<feature type="compositionally biased region" description="Basic and acidic residues" evidence="2">
    <location>
        <begin position="51"/>
        <end position="61"/>
    </location>
</feature>
<dbReference type="EMBL" id="JBHUDX010000019">
    <property type="protein sequence ID" value="MFD1658069.1"/>
    <property type="molecule type" value="Genomic_DNA"/>
</dbReference>
<comment type="caution">
    <text evidence="4">The sequence shown here is derived from an EMBL/GenBank/DDBJ whole genome shotgun (WGS) entry which is preliminary data.</text>
</comment>
<gene>
    <name evidence="4" type="ORF">ACFSL4_07520</name>
</gene>
<evidence type="ECO:0000313" key="4">
    <source>
        <dbReference type="EMBL" id="MFD1658069.1"/>
    </source>
</evidence>
<protein>
    <submittedName>
        <fullName evidence="4">DUF4352 domain-containing protein</fullName>
    </submittedName>
</protein>
<feature type="domain" description="DUF4352" evidence="3">
    <location>
        <begin position="147"/>
        <end position="254"/>
    </location>
</feature>
<feature type="region of interest" description="Disordered" evidence="2">
    <location>
        <begin position="1"/>
        <end position="146"/>
    </location>
</feature>
<feature type="compositionally biased region" description="Low complexity" evidence="2">
    <location>
        <begin position="62"/>
        <end position="72"/>
    </location>
</feature>
<evidence type="ECO:0000313" key="5">
    <source>
        <dbReference type="Proteomes" id="UP001597261"/>
    </source>
</evidence>
<feature type="compositionally biased region" description="Low complexity" evidence="2">
    <location>
        <begin position="88"/>
        <end position="98"/>
    </location>
</feature>
<reference evidence="5" key="1">
    <citation type="journal article" date="2019" name="Int. J. Syst. Evol. Microbiol.">
        <title>The Global Catalogue of Microorganisms (GCM) 10K type strain sequencing project: providing services to taxonomists for standard genome sequencing and annotation.</title>
        <authorList>
            <consortium name="The Broad Institute Genomics Platform"/>
            <consortium name="The Broad Institute Genome Sequencing Center for Infectious Disease"/>
            <person name="Wu L."/>
            <person name="Ma J."/>
        </authorList>
    </citation>
    <scope>NUCLEOTIDE SEQUENCE [LARGE SCALE GENOMIC DNA]</scope>
    <source>
        <strain evidence="5">CGMCC 1.12470</strain>
    </source>
</reference>
<accession>A0ABW4IL98</accession>
<evidence type="ECO:0000256" key="1">
    <source>
        <dbReference type="ARBA" id="ARBA00022729"/>
    </source>
</evidence>